<evidence type="ECO:0000313" key="1">
    <source>
        <dbReference type="EMBL" id="KAJ5200684.1"/>
    </source>
</evidence>
<reference evidence="1" key="2">
    <citation type="journal article" date="2023" name="IMA Fungus">
        <title>Comparative genomic study of the Penicillium genus elucidates a diverse pangenome and 15 lateral gene transfer events.</title>
        <authorList>
            <person name="Petersen C."/>
            <person name="Sorensen T."/>
            <person name="Nielsen M.R."/>
            <person name="Sondergaard T.E."/>
            <person name="Sorensen J.L."/>
            <person name="Fitzpatrick D.A."/>
            <person name="Frisvad J.C."/>
            <person name="Nielsen K.L."/>
        </authorList>
    </citation>
    <scope>NUCLEOTIDE SEQUENCE</scope>
    <source>
        <strain evidence="1">IBT 16849</strain>
    </source>
</reference>
<comment type="caution">
    <text evidence="1">The sequence shown here is derived from an EMBL/GenBank/DDBJ whole genome shotgun (WGS) entry which is preliminary data.</text>
</comment>
<dbReference type="CDD" id="cd02440">
    <property type="entry name" value="AdoMet_MTases"/>
    <property type="match status" value="1"/>
</dbReference>
<gene>
    <name evidence="1" type="ORF">N7472_005888</name>
</gene>
<organism evidence="1 2">
    <name type="scientific">Penicillium cf. griseofulvum</name>
    <dbReference type="NCBI Taxonomy" id="2972120"/>
    <lineage>
        <taxon>Eukaryota</taxon>
        <taxon>Fungi</taxon>
        <taxon>Dikarya</taxon>
        <taxon>Ascomycota</taxon>
        <taxon>Pezizomycotina</taxon>
        <taxon>Eurotiomycetes</taxon>
        <taxon>Eurotiomycetidae</taxon>
        <taxon>Eurotiales</taxon>
        <taxon>Aspergillaceae</taxon>
        <taxon>Penicillium</taxon>
    </lineage>
</organism>
<keyword evidence="2" id="KW-1185">Reference proteome</keyword>
<reference evidence="1" key="1">
    <citation type="submission" date="2022-11" db="EMBL/GenBank/DDBJ databases">
        <authorList>
            <person name="Petersen C."/>
        </authorList>
    </citation>
    <scope>NUCLEOTIDE SEQUENCE</scope>
    <source>
        <strain evidence="1">IBT 16849</strain>
    </source>
</reference>
<protein>
    <recommendedName>
        <fullName evidence="3">Methyltransferase domain-containing protein</fullName>
    </recommendedName>
</protein>
<dbReference type="PANTHER" id="PTHR43591:SF10">
    <property type="entry name" value="ABC TRANSMEMBRANE TYPE-1 DOMAIN-CONTAINING PROTEIN-RELATED"/>
    <property type="match status" value="1"/>
</dbReference>
<accession>A0A9W9MG52</accession>
<evidence type="ECO:0000313" key="2">
    <source>
        <dbReference type="Proteomes" id="UP001150879"/>
    </source>
</evidence>
<name>A0A9W9MG52_9EURO</name>
<dbReference type="Gene3D" id="3.40.50.150">
    <property type="entry name" value="Vaccinia Virus protein VP39"/>
    <property type="match status" value="1"/>
</dbReference>
<dbReference type="Proteomes" id="UP001150879">
    <property type="component" value="Unassembled WGS sequence"/>
</dbReference>
<sequence length="363" mass="41612">MAKSPQIAVDTDIYLTTNYGDDWQSETTSISSSIYQGLMENGRRYGFMVEPTPLGPWLILHRYQTLSNKEYLIPSDEQAFESYEAGHLLALVLDSDRANPLFRSPVGKRPKHILDIGTGKGDWAIDVADMFPDATVRGVDLFPPPVTWMPPNCILEVDNVLEEWTWREPFDLIHMRIMIGSFDPEGWDHVYTSSFKSLRPGGWIEQLEGSPYIQCDDDSLPADSILREWGSTMSGCGARAGRALETIDTMRGTMEKAGFVDFQEKTYLWPIGPWARDQKFKEAGVVNYHHWLSGMEGWCMWLLTHFGAPHPWSKDEVTIYLAKVRSEIKNPRYHLYQKARRVWARKPFPGELTPEMTPIKDEM</sequence>
<dbReference type="GO" id="GO:0008168">
    <property type="term" value="F:methyltransferase activity"/>
    <property type="evidence" value="ECO:0007669"/>
    <property type="project" value="TreeGrafter"/>
</dbReference>
<dbReference type="OrthoDB" id="529367at2759"/>
<dbReference type="SUPFAM" id="SSF53335">
    <property type="entry name" value="S-adenosyl-L-methionine-dependent methyltransferases"/>
    <property type="match status" value="1"/>
</dbReference>
<proteinExistence type="predicted"/>
<dbReference type="EMBL" id="JAPQKP010000003">
    <property type="protein sequence ID" value="KAJ5200684.1"/>
    <property type="molecule type" value="Genomic_DNA"/>
</dbReference>
<dbReference type="Pfam" id="PF13489">
    <property type="entry name" value="Methyltransf_23"/>
    <property type="match status" value="1"/>
</dbReference>
<dbReference type="PANTHER" id="PTHR43591">
    <property type="entry name" value="METHYLTRANSFERASE"/>
    <property type="match status" value="1"/>
</dbReference>
<dbReference type="AlphaFoldDB" id="A0A9W9MG52"/>
<evidence type="ECO:0008006" key="3">
    <source>
        <dbReference type="Google" id="ProtNLM"/>
    </source>
</evidence>
<dbReference type="InterPro" id="IPR029063">
    <property type="entry name" value="SAM-dependent_MTases_sf"/>
</dbReference>